<dbReference type="InterPro" id="IPR013424">
    <property type="entry name" value="Ice-binding_C"/>
</dbReference>
<proteinExistence type="predicted"/>
<organism evidence="4 5">
    <name type="scientific">Stieleria bergensis</name>
    <dbReference type="NCBI Taxonomy" id="2528025"/>
    <lineage>
        <taxon>Bacteria</taxon>
        <taxon>Pseudomonadati</taxon>
        <taxon>Planctomycetota</taxon>
        <taxon>Planctomycetia</taxon>
        <taxon>Pirellulales</taxon>
        <taxon>Pirellulaceae</taxon>
        <taxon>Stieleria</taxon>
    </lineage>
</organism>
<gene>
    <name evidence="4" type="ORF">SV7mr_30010</name>
</gene>
<keyword evidence="2" id="KW-0378">Hydrolase</keyword>
<dbReference type="AlphaFoldDB" id="A0A517SWG9"/>
<dbReference type="Pfam" id="PF01483">
    <property type="entry name" value="P_proprotein"/>
    <property type="match status" value="1"/>
</dbReference>
<feature type="domain" description="P/Homo B" evidence="3">
    <location>
        <begin position="12"/>
        <end position="194"/>
    </location>
</feature>
<dbReference type="PROSITE" id="PS51829">
    <property type="entry name" value="P_HOMO_B"/>
    <property type="match status" value="1"/>
</dbReference>
<evidence type="ECO:0000256" key="1">
    <source>
        <dbReference type="ARBA" id="ARBA00022670"/>
    </source>
</evidence>
<dbReference type="EMBL" id="CP036272">
    <property type="protein sequence ID" value="QDT60478.1"/>
    <property type="molecule type" value="Genomic_DNA"/>
</dbReference>
<dbReference type="InterPro" id="IPR008979">
    <property type="entry name" value="Galactose-bd-like_sf"/>
</dbReference>
<dbReference type="InterPro" id="IPR002884">
    <property type="entry name" value="P_dom"/>
</dbReference>
<evidence type="ECO:0000313" key="5">
    <source>
        <dbReference type="Proteomes" id="UP000315003"/>
    </source>
</evidence>
<evidence type="ECO:0000259" key="3">
    <source>
        <dbReference type="PROSITE" id="PS51829"/>
    </source>
</evidence>
<sequence length="229" mass="23282">MSSEFSSGGEINSPEAKFQFHERQDTSAGIITGTGAGFNIPDGSTAGITSDIVITENESVTDVEVTLSGLTHSWAGDVTATISNGTVTSSLVTKVGYPGGVNGDSSVYDGDYTFSFDGGDLWSAADAAGFAAGIPDGDYKPTGVANSAVSLSSDFSGQSSAGTWTLFMSDIAAGDTGALTGWSIQLTTSGASSPVPEPGSMTVFAVGVGVVCVIRRRRRPTRVGGVLRR</sequence>
<keyword evidence="1" id="KW-0645">Protease</keyword>
<dbReference type="SUPFAM" id="SSF49785">
    <property type="entry name" value="Galactose-binding domain-like"/>
    <property type="match status" value="1"/>
</dbReference>
<evidence type="ECO:0000313" key="4">
    <source>
        <dbReference type="EMBL" id="QDT60478.1"/>
    </source>
</evidence>
<dbReference type="OrthoDB" id="247802at2"/>
<dbReference type="Gene3D" id="2.60.120.260">
    <property type="entry name" value="Galactose-binding domain-like"/>
    <property type="match status" value="1"/>
</dbReference>
<dbReference type="Proteomes" id="UP000315003">
    <property type="component" value="Chromosome"/>
</dbReference>
<protein>
    <recommendedName>
        <fullName evidence="3">P/Homo B domain-containing protein</fullName>
    </recommendedName>
</protein>
<accession>A0A517SWG9</accession>
<dbReference type="Pfam" id="PF07589">
    <property type="entry name" value="PEP-CTERM"/>
    <property type="match status" value="1"/>
</dbReference>
<name>A0A517SWG9_9BACT</name>
<keyword evidence="5" id="KW-1185">Reference proteome</keyword>
<dbReference type="GO" id="GO:0004252">
    <property type="term" value="F:serine-type endopeptidase activity"/>
    <property type="evidence" value="ECO:0007669"/>
    <property type="project" value="InterPro"/>
</dbReference>
<dbReference type="RefSeq" id="WP_145273230.1">
    <property type="nucleotide sequence ID" value="NZ_CP036272.1"/>
</dbReference>
<dbReference type="GO" id="GO:0006508">
    <property type="term" value="P:proteolysis"/>
    <property type="evidence" value="ECO:0007669"/>
    <property type="project" value="UniProtKB-KW"/>
</dbReference>
<reference evidence="4 5" key="1">
    <citation type="submission" date="2019-02" db="EMBL/GenBank/DDBJ databases">
        <title>Deep-cultivation of Planctomycetes and their phenomic and genomic characterization uncovers novel biology.</title>
        <authorList>
            <person name="Wiegand S."/>
            <person name="Jogler M."/>
            <person name="Boedeker C."/>
            <person name="Pinto D."/>
            <person name="Vollmers J."/>
            <person name="Rivas-Marin E."/>
            <person name="Kohn T."/>
            <person name="Peeters S.H."/>
            <person name="Heuer A."/>
            <person name="Rast P."/>
            <person name="Oberbeckmann S."/>
            <person name="Bunk B."/>
            <person name="Jeske O."/>
            <person name="Meyerdierks A."/>
            <person name="Storesund J.E."/>
            <person name="Kallscheuer N."/>
            <person name="Luecker S."/>
            <person name="Lage O.M."/>
            <person name="Pohl T."/>
            <person name="Merkel B.J."/>
            <person name="Hornburger P."/>
            <person name="Mueller R.-W."/>
            <person name="Bruemmer F."/>
            <person name="Labrenz M."/>
            <person name="Spormann A.M."/>
            <person name="Op den Camp H."/>
            <person name="Overmann J."/>
            <person name="Amann R."/>
            <person name="Jetten M.S.M."/>
            <person name="Mascher T."/>
            <person name="Medema M.H."/>
            <person name="Devos D.P."/>
            <person name="Kaster A.-K."/>
            <person name="Ovreas L."/>
            <person name="Rohde M."/>
            <person name="Galperin M.Y."/>
            <person name="Jogler C."/>
        </authorList>
    </citation>
    <scope>NUCLEOTIDE SEQUENCE [LARGE SCALE GENOMIC DNA]</scope>
    <source>
        <strain evidence="4 5">SV_7m_r</strain>
    </source>
</reference>
<evidence type="ECO:0000256" key="2">
    <source>
        <dbReference type="ARBA" id="ARBA00022801"/>
    </source>
</evidence>